<evidence type="ECO:0000259" key="3">
    <source>
        <dbReference type="Pfam" id="PF00266"/>
    </source>
</evidence>
<comment type="caution">
    <text evidence="5">The sequence shown here is derived from an EMBL/GenBank/DDBJ whole genome shotgun (WGS) entry which is preliminary data.</text>
</comment>
<dbReference type="GO" id="GO:0004760">
    <property type="term" value="F:L-serine-pyruvate transaminase activity"/>
    <property type="evidence" value="ECO:0007669"/>
    <property type="project" value="TreeGrafter"/>
</dbReference>
<dbReference type="Pfam" id="PF00266">
    <property type="entry name" value="Aminotran_5"/>
    <property type="match status" value="1"/>
</dbReference>
<sequence>MSFHYKIATSEREFEQIHRLNYQTFVEEIPQHSINEEEQLIDRFHHDNTYIICIHKNEVIGMIAVRDKRPFSLDEKIPNLNTYLPKEASNICEIRLLTIVPKYRNGRVLVGLIKCLYRYIKHHYDMAVISGITKEVELYKQMGFVPFASVVGTEAASYQPMYLTAESFKQSAGGRLLTKDISFLPGPVEMEDAVQAALHTTPISHRSTTFMHKVQKVKQTLASMTHTTHVQIMQGSGTLANDAVAMQLTLLSGRGMILSNGEFGKRLQEHATRAGLQFDVIEAPFGEPYCYESIKQAVHEHSYSWLWFVHCETSTGILNDLETLTALCKEQSIHLCADCISTLGAIPLNLKDVYLATGVSGKAIGSYTGLAFVFYNHTILPNKTIPRYLDVGMYESYESVPYTHSSVLVEALTAALRKYETPDIFTCIQERYDIIRTELENMGVHILASKKHASPVIMTLVLDERYSSKEIGDYMTLQGYIVHYHNPYLLESNWIQIATIGELHQRDIKNMLKAFRVALSFADKPKEGTNSIYTVSL</sequence>
<keyword evidence="2" id="KW-0663">Pyridoxal phosphate</keyword>
<proteinExistence type="predicted"/>
<gene>
    <name evidence="5" type="ORF">GCM10007140_27750</name>
</gene>
<dbReference type="RefSeq" id="WP_188389076.1">
    <property type="nucleotide sequence ID" value="NZ_BMFK01000002.1"/>
</dbReference>
<reference evidence="5" key="2">
    <citation type="submission" date="2020-09" db="EMBL/GenBank/DDBJ databases">
        <authorList>
            <person name="Sun Q."/>
            <person name="Zhou Y."/>
        </authorList>
    </citation>
    <scope>NUCLEOTIDE SEQUENCE</scope>
    <source>
        <strain evidence="5">CGMCC 1.12698</strain>
    </source>
</reference>
<name>A0A917AVI5_9BACI</name>
<dbReference type="GO" id="GO:0008453">
    <property type="term" value="F:alanine-glyoxylate transaminase activity"/>
    <property type="evidence" value="ECO:0007669"/>
    <property type="project" value="TreeGrafter"/>
</dbReference>
<dbReference type="PANTHER" id="PTHR21152">
    <property type="entry name" value="AMINOTRANSFERASE CLASS V"/>
    <property type="match status" value="1"/>
</dbReference>
<accession>A0A917AVI5</accession>
<dbReference type="SUPFAM" id="SSF55729">
    <property type="entry name" value="Acyl-CoA N-acyltransferases (Nat)"/>
    <property type="match status" value="1"/>
</dbReference>
<dbReference type="PANTHER" id="PTHR21152:SF40">
    <property type="entry name" value="ALANINE--GLYOXYLATE AMINOTRANSFERASE"/>
    <property type="match status" value="1"/>
</dbReference>
<dbReference type="InterPro" id="IPR016181">
    <property type="entry name" value="Acyl_CoA_acyltransferase"/>
</dbReference>
<dbReference type="InterPro" id="IPR015421">
    <property type="entry name" value="PyrdxlP-dep_Trfase_major"/>
</dbReference>
<dbReference type="EMBL" id="BMFK01000002">
    <property type="protein sequence ID" value="GGE76486.1"/>
    <property type="molecule type" value="Genomic_DNA"/>
</dbReference>
<keyword evidence="6" id="KW-1185">Reference proteome</keyword>
<dbReference type="SUPFAM" id="SSF53383">
    <property type="entry name" value="PLP-dependent transferases"/>
    <property type="match status" value="1"/>
</dbReference>
<evidence type="ECO:0000313" key="6">
    <source>
        <dbReference type="Proteomes" id="UP000605259"/>
    </source>
</evidence>
<evidence type="ECO:0000256" key="1">
    <source>
        <dbReference type="ARBA" id="ARBA00001933"/>
    </source>
</evidence>
<feature type="domain" description="Aminotransferase class V" evidence="3">
    <location>
        <begin position="202"/>
        <end position="380"/>
    </location>
</feature>
<dbReference type="InterPro" id="IPR054597">
    <property type="entry name" value="FeeM_cat"/>
</dbReference>
<evidence type="ECO:0000259" key="4">
    <source>
        <dbReference type="Pfam" id="PF21926"/>
    </source>
</evidence>
<protein>
    <submittedName>
        <fullName evidence="5">Acetyltransferase</fullName>
    </submittedName>
</protein>
<feature type="domain" description="N-acyl amino acid synthase FeeM catalytic core" evidence="4">
    <location>
        <begin position="17"/>
        <end position="150"/>
    </location>
</feature>
<dbReference type="Proteomes" id="UP000605259">
    <property type="component" value="Unassembled WGS sequence"/>
</dbReference>
<dbReference type="InterPro" id="IPR015422">
    <property type="entry name" value="PyrdxlP-dep_Trfase_small"/>
</dbReference>
<dbReference type="GO" id="GO:0019265">
    <property type="term" value="P:glycine biosynthetic process, by transamination of glyoxylate"/>
    <property type="evidence" value="ECO:0007669"/>
    <property type="project" value="TreeGrafter"/>
</dbReference>
<dbReference type="InterPro" id="IPR015424">
    <property type="entry name" value="PyrdxlP-dep_Trfase"/>
</dbReference>
<dbReference type="Gene3D" id="3.40.630.30">
    <property type="match status" value="1"/>
</dbReference>
<organism evidence="5 6">
    <name type="scientific">Priestia taiwanensis</name>
    <dbReference type="NCBI Taxonomy" id="1347902"/>
    <lineage>
        <taxon>Bacteria</taxon>
        <taxon>Bacillati</taxon>
        <taxon>Bacillota</taxon>
        <taxon>Bacilli</taxon>
        <taxon>Bacillales</taxon>
        <taxon>Bacillaceae</taxon>
        <taxon>Priestia</taxon>
    </lineage>
</organism>
<reference evidence="5" key="1">
    <citation type="journal article" date="2014" name="Int. J. Syst. Evol. Microbiol.">
        <title>Complete genome sequence of Corynebacterium casei LMG S-19264T (=DSM 44701T), isolated from a smear-ripened cheese.</title>
        <authorList>
            <consortium name="US DOE Joint Genome Institute (JGI-PGF)"/>
            <person name="Walter F."/>
            <person name="Albersmeier A."/>
            <person name="Kalinowski J."/>
            <person name="Ruckert C."/>
        </authorList>
    </citation>
    <scope>NUCLEOTIDE SEQUENCE</scope>
    <source>
        <strain evidence="5">CGMCC 1.12698</strain>
    </source>
</reference>
<dbReference type="InterPro" id="IPR000192">
    <property type="entry name" value="Aminotrans_V_dom"/>
</dbReference>
<dbReference type="Gene3D" id="3.90.1150.10">
    <property type="entry name" value="Aspartate Aminotransferase, domain 1"/>
    <property type="match status" value="1"/>
</dbReference>
<dbReference type="Pfam" id="PF21926">
    <property type="entry name" value="FeeM"/>
    <property type="match status" value="1"/>
</dbReference>
<evidence type="ECO:0000313" key="5">
    <source>
        <dbReference type="EMBL" id="GGE76486.1"/>
    </source>
</evidence>
<comment type="cofactor">
    <cofactor evidence="1">
        <name>pyridoxal 5'-phosphate</name>
        <dbReference type="ChEBI" id="CHEBI:597326"/>
    </cofactor>
</comment>
<dbReference type="AlphaFoldDB" id="A0A917AVI5"/>
<evidence type="ECO:0000256" key="2">
    <source>
        <dbReference type="ARBA" id="ARBA00022898"/>
    </source>
</evidence>
<dbReference type="Gene3D" id="3.40.640.10">
    <property type="entry name" value="Type I PLP-dependent aspartate aminotransferase-like (Major domain)"/>
    <property type="match status" value="1"/>
</dbReference>